<reference evidence="2" key="1">
    <citation type="submission" date="2021-05" db="EMBL/GenBank/DDBJ databases">
        <authorList>
            <person name="Alioto T."/>
            <person name="Alioto T."/>
            <person name="Gomez Garrido J."/>
        </authorList>
    </citation>
    <scope>NUCLEOTIDE SEQUENCE</scope>
</reference>
<evidence type="ECO:0000256" key="1">
    <source>
        <dbReference type="SAM" id="Phobius"/>
    </source>
</evidence>
<dbReference type="AlphaFoldDB" id="A0A8D8Z7P8"/>
<keyword evidence="1" id="KW-1133">Transmembrane helix</keyword>
<organism evidence="2">
    <name type="scientific">Cacopsylla melanoneura</name>
    <dbReference type="NCBI Taxonomy" id="428564"/>
    <lineage>
        <taxon>Eukaryota</taxon>
        <taxon>Metazoa</taxon>
        <taxon>Ecdysozoa</taxon>
        <taxon>Arthropoda</taxon>
        <taxon>Hexapoda</taxon>
        <taxon>Insecta</taxon>
        <taxon>Pterygota</taxon>
        <taxon>Neoptera</taxon>
        <taxon>Paraneoptera</taxon>
        <taxon>Hemiptera</taxon>
        <taxon>Sternorrhyncha</taxon>
        <taxon>Psylloidea</taxon>
        <taxon>Psyllidae</taxon>
        <taxon>Psyllinae</taxon>
        <taxon>Cacopsylla</taxon>
    </lineage>
</organism>
<protein>
    <submittedName>
        <fullName evidence="2">Uncharacterized protein</fullName>
    </submittedName>
</protein>
<dbReference type="EMBL" id="HBUF01436432">
    <property type="protein sequence ID" value="CAG6742519.1"/>
    <property type="molecule type" value="Transcribed_RNA"/>
</dbReference>
<evidence type="ECO:0000313" key="2">
    <source>
        <dbReference type="EMBL" id="CAG6742519.1"/>
    </source>
</evidence>
<accession>A0A8D8Z7P8</accession>
<keyword evidence="1" id="KW-0472">Membrane</keyword>
<name>A0A8D8Z7P8_9HEMI</name>
<proteinExistence type="predicted"/>
<sequence>MTMNTTSWMTILTMQTNSYMFVDASMIWTVVIPTFVTNFGRIIASPLDMTIFVAIVAYDRNVICRVSNKSDVPKDKVPRNSMASNVNFDITCVNKLDFTIFIYLPFDSAYKKNILTFF</sequence>
<dbReference type="EMBL" id="HBUF01289449">
    <property type="protein sequence ID" value="CAG6688931.1"/>
    <property type="molecule type" value="Transcribed_RNA"/>
</dbReference>
<feature type="transmembrane region" description="Helical" evidence="1">
    <location>
        <begin position="20"/>
        <end position="39"/>
    </location>
</feature>
<keyword evidence="1" id="KW-0812">Transmembrane</keyword>